<proteinExistence type="predicted"/>
<feature type="domain" description="RCK C-terminal" evidence="8">
    <location>
        <begin position="140"/>
        <end position="223"/>
    </location>
</feature>
<feature type="domain" description="RCK C-terminal" evidence="8">
    <location>
        <begin position="371"/>
        <end position="452"/>
    </location>
</feature>
<dbReference type="Pfam" id="PF02080">
    <property type="entry name" value="TrkA_C"/>
    <property type="match status" value="2"/>
</dbReference>
<dbReference type="PROSITE" id="PS51202">
    <property type="entry name" value="RCK_C"/>
    <property type="match status" value="2"/>
</dbReference>
<evidence type="ECO:0000259" key="7">
    <source>
        <dbReference type="PROSITE" id="PS51201"/>
    </source>
</evidence>
<dbReference type="InterPro" id="IPR036291">
    <property type="entry name" value="NAD(P)-bd_dom_sf"/>
</dbReference>
<dbReference type="RefSeq" id="WP_145083007.1">
    <property type="nucleotide sequence ID" value="NZ_DAMBUX010000001.1"/>
</dbReference>
<dbReference type="Gene3D" id="3.30.70.1450">
    <property type="entry name" value="Regulator of K+ conductance, C-terminal domain"/>
    <property type="match status" value="2"/>
</dbReference>
<keyword evidence="10" id="KW-1185">Reference proteome</keyword>
<evidence type="ECO:0000259" key="8">
    <source>
        <dbReference type="PROSITE" id="PS51202"/>
    </source>
</evidence>
<dbReference type="NCBIfam" id="NF007031">
    <property type="entry name" value="PRK09496.1-2"/>
    <property type="match status" value="1"/>
</dbReference>
<dbReference type="Proteomes" id="UP000315343">
    <property type="component" value="Unassembled WGS sequence"/>
</dbReference>
<organism evidence="9 10">
    <name type="scientific">Sedimentibacter saalensis</name>
    <dbReference type="NCBI Taxonomy" id="130788"/>
    <lineage>
        <taxon>Bacteria</taxon>
        <taxon>Bacillati</taxon>
        <taxon>Bacillota</taxon>
        <taxon>Tissierellia</taxon>
        <taxon>Sedimentibacter</taxon>
    </lineage>
</organism>
<keyword evidence="2" id="KW-0813">Transport</keyword>
<evidence type="ECO:0000313" key="9">
    <source>
        <dbReference type="EMBL" id="TWH79754.1"/>
    </source>
</evidence>
<dbReference type="PRINTS" id="PR00335">
    <property type="entry name" value="KUPTAKETRKA"/>
</dbReference>
<feature type="domain" description="RCK N-terminal" evidence="7">
    <location>
        <begin position="1"/>
        <end position="120"/>
    </location>
</feature>
<sequence>MKIIIVGSGKVGYTLAQQLSTEDHDITLVDSDADVLSHADDTLDVMCIKGNGASVEILKEANVAEADLLIAVTDGDELNMVCCVIGKKLGAKHTVARIRNTDYSNEYKMLKQELELDMVINPEMDAADEIARMLQFTLATNVETFANNMLEMVEFRVLESDRLIDTRLMDLTKKLPAKVLFCAVKRNGEIIIPKGTFVFNTDDLVYVMGERSDISNFFKYMGRSSHKAKNVTIIGGSRIAIYLTWILNEIGMNVKIIELDKNRCILLNEILSNTLIICGDGTDQEVLDNENIQTADAFVALTDRDEENLISSLYAHQCGVNKVVLKINRQNYFPIVKKLGLDSIVSPKFTTANNILRYVRALDNSQGSAVEKLYKILDDEAEVAEFTASSSANLLNIKLKDLKLKKDVLISAIVRNKKIIIPYGNDYIKEGDKVIVVTKTGFISDLSEILED</sequence>
<evidence type="ECO:0000256" key="3">
    <source>
        <dbReference type="ARBA" id="ARBA00022538"/>
    </source>
</evidence>
<dbReference type="InterPro" id="IPR050721">
    <property type="entry name" value="Trk_Ktr_HKT_K-transport"/>
</dbReference>
<protein>
    <recommendedName>
        <fullName evidence="1">Trk system potassium uptake protein TrkA</fullName>
    </recommendedName>
</protein>
<dbReference type="AlphaFoldDB" id="A0A562JA49"/>
<dbReference type="NCBIfam" id="NF007039">
    <property type="entry name" value="PRK09496.3-2"/>
    <property type="match status" value="1"/>
</dbReference>
<evidence type="ECO:0000313" key="10">
    <source>
        <dbReference type="Proteomes" id="UP000315343"/>
    </source>
</evidence>
<gene>
    <name evidence="9" type="ORF">LY60_02073</name>
</gene>
<keyword evidence="5" id="KW-0520">NAD</keyword>
<comment type="caution">
    <text evidence="9">The sequence shown here is derived from an EMBL/GenBank/DDBJ whole genome shotgun (WGS) entry which is preliminary data.</text>
</comment>
<dbReference type="GO" id="GO:0005886">
    <property type="term" value="C:plasma membrane"/>
    <property type="evidence" value="ECO:0007669"/>
    <property type="project" value="InterPro"/>
</dbReference>
<dbReference type="GO" id="GO:0015079">
    <property type="term" value="F:potassium ion transmembrane transporter activity"/>
    <property type="evidence" value="ECO:0007669"/>
    <property type="project" value="InterPro"/>
</dbReference>
<evidence type="ECO:0000256" key="4">
    <source>
        <dbReference type="ARBA" id="ARBA00022958"/>
    </source>
</evidence>
<evidence type="ECO:0000256" key="6">
    <source>
        <dbReference type="ARBA" id="ARBA00023065"/>
    </source>
</evidence>
<feature type="domain" description="RCK N-terminal" evidence="7">
    <location>
        <begin position="228"/>
        <end position="345"/>
    </location>
</feature>
<keyword evidence="4" id="KW-0630">Potassium</keyword>
<accession>A0A562JA49</accession>
<dbReference type="OrthoDB" id="9775180at2"/>
<dbReference type="PANTHER" id="PTHR43833">
    <property type="entry name" value="POTASSIUM CHANNEL PROTEIN 2-RELATED-RELATED"/>
    <property type="match status" value="1"/>
</dbReference>
<evidence type="ECO:0000256" key="2">
    <source>
        <dbReference type="ARBA" id="ARBA00022448"/>
    </source>
</evidence>
<reference evidence="9 10" key="1">
    <citation type="submission" date="2019-07" db="EMBL/GenBank/DDBJ databases">
        <title>Genomic Encyclopedia of Type Strains, Phase I: the one thousand microbial genomes (KMG-I) project.</title>
        <authorList>
            <person name="Kyrpides N."/>
        </authorList>
    </citation>
    <scope>NUCLEOTIDE SEQUENCE [LARGE SCALE GENOMIC DNA]</scope>
    <source>
        <strain evidence="9 10">DSM 13558</strain>
    </source>
</reference>
<dbReference type="SUPFAM" id="SSF51735">
    <property type="entry name" value="NAD(P)-binding Rossmann-fold domains"/>
    <property type="match status" value="2"/>
</dbReference>
<keyword evidence="6" id="KW-0406">Ion transport</keyword>
<dbReference type="Pfam" id="PF02254">
    <property type="entry name" value="TrkA_N"/>
    <property type="match status" value="2"/>
</dbReference>
<dbReference type="NCBIfam" id="NF007032">
    <property type="entry name" value="PRK09496.1-4"/>
    <property type="match status" value="1"/>
</dbReference>
<dbReference type="Gene3D" id="3.40.50.720">
    <property type="entry name" value="NAD(P)-binding Rossmann-like Domain"/>
    <property type="match status" value="2"/>
</dbReference>
<keyword evidence="3" id="KW-0633">Potassium transport</keyword>
<dbReference type="EMBL" id="VLKH01000005">
    <property type="protein sequence ID" value="TWH79754.1"/>
    <property type="molecule type" value="Genomic_DNA"/>
</dbReference>
<dbReference type="PANTHER" id="PTHR43833:SF5">
    <property type="entry name" value="TRK SYSTEM POTASSIUM UPTAKE PROTEIN TRKA"/>
    <property type="match status" value="1"/>
</dbReference>
<name>A0A562JA49_9FIRM</name>
<dbReference type="InterPro" id="IPR006036">
    <property type="entry name" value="K_uptake_TrkA"/>
</dbReference>
<dbReference type="NCBIfam" id="NF007033">
    <property type="entry name" value="PRK09496.1-5"/>
    <property type="match status" value="1"/>
</dbReference>
<dbReference type="SUPFAM" id="SSF116726">
    <property type="entry name" value="TrkA C-terminal domain-like"/>
    <property type="match status" value="2"/>
</dbReference>
<dbReference type="InterPro" id="IPR003148">
    <property type="entry name" value="RCK_N"/>
</dbReference>
<dbReference type="InterPro" id="IPR036721">
    <property type="entry name" value="RCK_C_sf"/>
</dbReference>
<evidence type="ECO:0000256" key="1">
    <source>
        <dbReference type="ARBA" id="ARBA00017378"/>
    </source>
</evidence>
<dbReference type="PROSITE" id="PS51201">
    <property type="entry name" value="RCK_N"/>
    <property type="match status" value="2"/>
</dbReference>
<evidence type="ECO:0000256" key="5">
    <source>
        <dbReference type="ARBA" id="ARBA00023027"/>
    </source>
</evidence>
<dbReference type="NCBIfam" id="NF007041">
    <property type="entry name" value="PRK09496.3-4"/>
    <property type="match status" value="1"/>
</dbReference>
<dbReference type="InterPro" id="IPR006037">
    <property type="entry name" value="RCK_C"/>
</dbReference>